<feature type="region of interest" description="Disordered" evidence="8">
    <location>
        <begin position="54"/>
        <end position="220"/>
    </location>
</feature>
<feature type="region of interest" description="Disordered" evidence="8">
    <location>
        <begin position="538"/>
        <end position="692"/>
    </location>
</feature>
<evidence type="ECO:0000256" key="5">
    <source>
        <dbReference type="ARBA" id="ARBA00022884"/>
    </source>
</evidence>
<dbReference type="InterPro" id="IPR000504">
    <property type="entry name" value="RRM_dom"/>
</dbReference>
<feature type="compositionally biased region" description="Acidic residues" evidence="8">
    <location>
        <begin position="91"/>
        <end position="109"/>
    </location>
</feature>
<feature type="compositionally biased region" description="Low complexity" evidence="8">
    <location>
        <begin position="538"/>
        <end position="551"/>
    </location>
</feature>
<feature type="region of interest" description="Disordered" evidence="8">
    <location>
        <begin position="278"/>
        <end position="341"/>
    </location>
</feature>
<dbReference type="InterPro" id="IPR012677">
    <property type="entry name" value="Nucleotide-bd_a/b_plait_sf"/>
</dbReference>
<keyword evidence="6" id="KW-0539">Nucleus</keyword>
<dbReference type="SMART" id="SM00360">
    <property type="entry name" value="RRM"/>
    <property type="match status" value="1"/>
</dbReference>
<feature type="compositionally biased region" description="Low complexity" evidence="8">
    <location>
        <begin position="326"/>
        <end position="335"/>
    </location>
</feature>
<feature type="domain" description="RRM" evidence="9">
    <location>
        <begin position="443"/>
        <end position="534"/>
    </location>
</feature>
<sequence length="692" mass="74427">MGKSKSKAASKQPEAAQGAAPAPAVGLSSFLLGQATAQDSDLADVFAHSKGRSLAFDPQRELPASTSTAPPAATSDSDEPDLSELESGAELSDDDGEEDGEEHGDVEEEYAAKLAAATLKKRKADATAAAQGRKRKAEEELDEEEEEEADEADEEEDPIEVDEDEDDEFDINDLVQETLRDAVDGVKGTKKSDKGKKAPKVSAKLEKRAQESPEERDARTIFLGNVPAECSTSRSLKKSLVRHVLQNPALTLPADCPPLKLDAIRFRSLAFASKVFGRKAHTGPTNPNEEPLAEGGRGRKRAREWRESEQSDLRGIKGGFKEREGAPAAPAAGARSAPMTDAQKRRVALIRGELNEGKKACNAYLVIEAVPEGVDVREVVNALVAANDNSVFEGFTLRADVVRPRSAAAVLAAAQMAAKPNANLTDVPRNQDVHQISAAEARRTLFIGGLDFAENEENVRKATEAVLARERGELAGGRYVENVRIVRDASSGLGKGFCYVLLADEQCVDELLALPPGKNLKISKRKVRLERCKTTAAAARAKASQRTAAAQPGAGPSSTKKAAPKPVRLAAPRDPSLGRPGFSNGGSKAGPSSARTTEHQSQLAEALSKLPTTERKKIKAMDPERIARRAGKKEQKRLAERYERKQANAAKKSGGPAEGVLGRESRAAERHRKEKKRIRLESKSTLKKKSQR</sequence>
<dbReference type="GO" id="GO:0005730">
    <property type="term" value="C:nucleolus"/>
    <property type="evidence" value="ECO:0007669"/>
    <property type="project" value="UniProtKB-SubCell"/>
</dbReference>
<comment type="similarity">
    <text evidence="3">Belongs to the RRM RBM34 family.</text>
</comment>
<dbReference type="GO" id="GO:0019843">
    <property type="term" value="F:rRNA binding"/>
    <property type="evidence" value="ECO:0007669"/>
    <property type="project" value="TreeGrafter"/>
</dbReference>
<feature type="compositionally biased region" description="Basic residues" evidence="8">
    <location>
        <begin position="669"/>
        <end position="678"/>
    </location>
</feature>
<evidence type="ECO:0000256" key="3">
    <source>
        <dbReference type="ARBA" id="ARBA00007077"/>
    </source>
</evidence>
<keyword evidence="5 7" id="KW-0694">RNA-binding</keyword>
<dbReference type="InterPro" id="IPR035979">
    <property type="entry name" value="RBD_domain_sf"/>
</dbReference>
<protein>
    <recommendedName>
        <fullName evidence="4">Nucleolar protein 12</fullName>
    </recommendedName>
</protein>
<feature type="compositionally biased region" description="Basic and acidic residues" evidence="8">
    <location>
        <begin position="304"/>
        <end position="325"/>
    </location>
</feature>
<name>A0AAV5GIW1_9BASI</name>
<evidence type="ECO:0000256" key="2">
    <source>
        <dbReference type="ARBA" id="ARBA00004604"/>
    </source>
</evidence>
<feature type="compositionally biased region" description="Low complexity" evidence="8">
    <location>
        <begin position="63"/>
        <end position="75"/>
    </location>
</feature>
<evidence type="ECO:0000259" key="9">
    <source>
        <dbReference type="PROSITE" id="PS50102"/>
    </source>
</evidence>
<dbReference type="PANTHER" id="PTHR23236">
    <property type="entry name" value="EUKARYOTIC TRANSLATION INITIATION FACTOR 4B/4H"/>
    <property type="match status" value="1"/>
</dbReference>
<dbReference type="Proteomes" id="UP001342314">
    <property type="component" value="Unassembled WGS sequence"/>
</dbReference>
<dbReference type="SUPFAM" id="SSF54928">
    <property type="entry name" value="RNA-binding domain, RBD"/>
    <property type="match status" value="1"/>
</dbReference>
<evidence type="ECO:0000256" key="7">
    <source>
        <dbReference type="PROSITE-ProRule" id="PRU00176"/>
    </source>
</evidence>
<comment type="caution">
    <text evidence="10">The sequence shown here is derived from an EMBL/GenBank/DDBJ whole genome shotgun (WGS) entry which is preliminary data.</text>
</comment>
<evidence type="ECO:0000256" key="8">
    <source>
        <dbReference type="SAM" id="MobiDB-lite"/>
    </source>
</evidence>
<evidence type="ECO:0000256" key="6">
    <source>
        <dbReference type="ARBA" id="ARBA00023242"/>
    </source>
</evidence>
<keyword evidence="11" id="KW-1185">Reference proteome</keyword>
<feature type="compositionally biased region" description="Low complexity" evidence="8">
    <location>
        <begin position="12"/>
        <end position="23"/>
    </location>
</feature>
<feature type="compositionally biased region" description="Polar residues" evidence="8">
    <location>
        <begin position="593"/>
        <end position="603"/>
    </location>
</feature>
<dbReference type="EMBL" id="BQKY01000004">
    <property type="protein sequence ID" value="GJN89134.1"/>
    <property type="molecule type" value="Genomic_DNA"/>
</dbReference>
<proteinExistence type="inferred from homology"/>
<dbReference type="PROSITE" id="PS50102">
    <property type="entry name" value="RRM"/>
    <property type="match status" value="1"/>
</dbReference>
<feature type="region of interest" description="Disordered" evidence="8">
    <location>
        <begin position="1"/>
        <end position="23"/>
    </location>
</feature>
<dbReference type="PANTHER" id="PTHR23236:SF25">
    <property type="entry name" value="RNA-BINDING PROTEIN 34"/>
    <property type="match status" value="1"/>
</dbReference>
<evidence type="ECO:0000256" key="1">
    <source>
        <dbReference type="ARBA" id="ARBA00002475"/>
    </source>
</evidence>
<feature type="compositionally biased region" description="Acidic residues" evidence="8">
    <location>
        <begin position="139"/>
        <end position="171"/>
    </location>
</feature>
<dbReference type="AlphaFoldDB" id="A0AAV5GIW1"/>
<accession>A0AAV5GIW1</accession>
<dbReference type="Gene3D" id="3.30.70.330">
    <property type="match status" value="1"/>
</dbReference>
<feature type="compositionally biased region" description="Basic and acidic residues" evidence="8">
    <location>
        <begin position="612"/>
        <end position="646"/>
    </location>
</feature>
<evidence type="ECO:0000256" key="4">
    <source>
        <dbReference type="ARBA" id="ARBA00015520"/>
    </source>
</evidence>
<evidence type="ECO:0000313" key="10">
    <source>
        <dbReference type="EMBL" id="GJN89134.1"/>
    </source>
</evidence>
<reference evidence="10 11" key="1">
    <citation type="submission" date="2021-12" db="EMBL/GenBank/DDBJ databases">
        <title>High titer production of polyol ester of fatty acids by Rhodotorula paludigena BS15 towards product separation-free biomass refinery.</title>
        <authorList>
            <person name="Mano J."/>
            <person name="Ono H."/>
            <person name="Tanaka T."/>
            <person name="Naito K."/>
            <person name="Sushida H."/>
            <person name="Ike M."/>
            <person name="Tokuyasu K."/>
            <person name="Kitaoka M."/>
        </authorList>
    </citation>
    <scope>NUCLEOTIDE SEQUENCE [LARGE SCALE GENOMIC DNA]</scope>
    <source>
        <strain evidence="10 11">BS15</strain>
    </source>
</reference>
<comment type="function">
    <text evidence="1">Involved in pre-25S rRNA processing.</text>
</comment>
<gene>
    <name evidence="10" type="ORF">Rhopal_002108-T1</name>
</gene>
<dbReference type="GO" id="GO:0000463">
    <property type="term" value="P:maturation of LSU-rRNA from tricistronic rRNA transcript (SSU-rRNA, 5.8S rRNA, LSU-rRNA)"/>
    <property type="evidence" value="ECO:0007669"/>
    <property type="project" value="TreeGrafter"/>
</dbReference>
<organism evidence="10 11">
    <name type="scientific">Rhodotorula paludigena</name>
    <dbReference type="NCBI Taxonomy" id="86838"/>
    <lineage>
        <taxon>Eukaryota</taxon>
        <taxon>Fungi</taxon>
        <taxon>Dikarya</taxon>
        <taxon>Basidiomycota</taxon>
        <taxon>Pucciniomycotina</taxon>
        <taxon>Microbotryomycetes</taxon>
        <taxon>Sporidiobolales</taxon>
        <taxon>Sporidiobolaceae</taxon>
        <taxon>Rhodotorula</taxon>
    </lineage>
</organism>
<evidence type="ECO:0000313" key="11">
    <source>
        <dbReference type="Proteomes" id="UP001342314"/>
    </source>
</evidence>
<comment type="subcellular location">
    <subcellularLocation>
        <location evidence="2">Nucleus</location>
        <location evidence="2">Nucleolus</location>
    </subcellularLocation>
</comment>
<feature type="compositionally biased region" description="Basic and acidic residues" evidence="8">
    <location>
        <begin position="203"/>
        <end position="219"/>
    </location>
</feature>